<proteinExistence type="predicted"/>
<evidence type="ECO:0000313" key="2">
    <source>
        <dbReference type="Proteomes" id="UP000297595"/>
    </source>
</evidence>
<protein>
    <submittedName>
        <fullName evidence="1">Uncharacterized protein</fullName>
    </submittedName>
</protein>
<accession>A0A8H2DV59</accession>
<dbReference type="Proteomes" id="UP000297595">
    <property type="component" value="Unassembled WGS sequence"/>
</dbReference>
<dbReference type="AlphaFoldDB" id="A0A8H2DV59"/>
<sequence>MILHIQISRGPCRRKLITGGCNGCEVFGLHLWGRCHGLFLRSAPCVQGGAGARGTPVSRERSQAIMAVVLKENKSQLHVAETSTMVLGLHLPRRRIFVPINGYYCCSETTGRSSAVDTVDAERIYREYGLHADAEIRIDAQSGLQGFYTVVQRRDLQLSFSSDGLLNLPAAFGAEVKVTYKGDTNRRAMDLCQADPLCADHSAPLPSPIFVSASRKYLPHFVFQKPRESKPWYRYIIVG</sequence>
<dbReference type="EMBL" id="SOZJ01000007">
    <property type="protein sequence ID" value="TGJ64509.1"/>
    <property type="molecule type" value="Genomic_DNA"/>
</dbReference>
<organism evidence="1 2">
    <name type="scientific">Orbilia oligospora</name>
    <name type="common">Nematode-trapping fungus</name>
    <name type="synonym">Arthrobotrys oligospora</name>
    <dbReference type="NCBI Taxonomy" id="2813651"/>
    <lineage>
        <taxon>Eukaryota</taxon>
        <taxon>Fungi</taxon>
        <taxon>Dikarya</taxon>
        <taxon>Ascomycota</taxon>
        <taxon>Pezizomycotina</taxon>
        <taxon>Orbiliomycetes</taxon>
        <taxon>Orbiliales</taxon>
        <taxon>Orbiliaceae</taxon>
        <taxon>Orbilia</taxon>
    </lineage>
</organism>
<reference evidence="1 2" key="1">
    <citation type="submission" date="2019-03" db="EMBL/GenBank/DDBJ databases">
        <title>Nematode-trapping fungi genome.</title>
        <authorList>
            <person name="Vidal-Diez De Ulzurrun G."/>
        </authorList>
    </citation>
    <scope>NUCLEOTIDE SEQUENCE [LARGE SCALE GENOMIC DNA]</scope>
    <source>
        <strain evidence="1 2">TWF154</strain>
    </source>
</reference>
<gene>
    <name evidence="1" type="ORF">EYR41_010558</name>
</gene>
<name>A0A8H2DV59_ORBOL</name>
<comment type="caution">
    <text evidence="1">The sequence shown here is derived from an EMBL/GenBank/DDBJ whole genome shotgun (WGS) entry which is preliminary data.</text>
</comment>
<evidence type="ECO:0000313" key="1">
    <source>
        <dbReference type="EMBL" id="TGJ64509.1"/>
    </source>
</evidence>